<evidence type="ECO:0000313" key="1">
    <source>
        <dbReference type="EMBL" id="KER27925.1"/>
    </source>
</evidence>
<gene>
    <name evidence="1" type="ORF">T265_05130</name>
</gene>
<sequence length="205" mass="22518">MSDSVSVVRTPPSIAQWVAEVHKPPHNVSCGARGLNLDPNQYRLLSTTIDGPPQMWAKWVFIECNATSAGPGGTLKLTGLQLSQEANSHPAPWCGNEDRHGISITHSSSSTVHKILKLTVRVHKAYPTIRRISEDRPLEAQKLGHTNPREEARYRLLISASSAEPKLVAEPTVVIVLCAFRSTPTQTVVTSDRVHTEPPQTFRPP</sequence>
<organism evidence="1 2">
    <name type="scientific">Opisthorchis viverrini</name>
    <name type="common">Southeast Asian liver fluke</name>
    <dbReference type="NCBI Taxonomy" id="6198"/>
    <lineage>
        <taxon>Eukaryota</taxon>
        <taxon>Metazoa</taxon>
        <taxon>Spiralia</taxon>
        <taxon>Lophotrochozoa</taxon>
        <taxon>Platyhelminthes</taxon>
        <taxon>Trematoda</taxon>
        <taxon>Digenea</taxon>
        <taxon>Opisthorchiida</taxon>
        <taxon>Opisthorchiata</taxon>
        <taxon>Opisthorchiidae</taxon>
        <taxon>Opisthorchis</taxon>
    </lineage>
</organism>
<keyword evidence="2" id="KW-1185">Reference proteome</keyword>
<evidence type="ECO:0000313" key="2">
    <source>
        <dbReference type="Proteomes" id="UP000054324"/>
    </source>
</evidence>
<proteinExistence type="predicted"/>
<name>A0A074ZX41_OPIVI</name>
<dbReference type="AlphaFoldDB" id="A0A074ZX41"/>
<dbReference type="GeneID" id="20319312"/>
<dbReference type="RefSeq" id="XP_009168318.1">
    <property type="nucleotide sequence ID" value="XM_009170054.1"/>
</dbReference>
<dbReference type="EMBL" id="KL596711">
    <property type="protein sequence ID" value="KER27925.1"/>
    <property type="molecule type" value="Genomic_DNA"/>
</dbReference>
<accession>A0A074ZX41</accession>
<dbReference type="KEGG" id="ovi:T265_05130"/>
<dbReference type="Proteomes" id="UP000054324">
    <property type="component" value="Unassembled WGS sequence"/>
</dbReference>
<reference evidence="1 2" key="1">
    <citation type="submission" date="2013-11" db="EMBL/GenBank/DDBJ databases">
        <title>Opisthorchis viverrini - life in the bile duct.</title>
        <authorList>
            <person name="Young N.D."/>
            <person name="Nagarajan N."/>
            <person name="Lin S.J."/>
            <person name="Korhonen P.K."/>
            <person name="Jex A.R."/>
            <person name="Hall R.S."/>
            <person name="Safavi-Hemami H."/>
            <person name="Kaewkong W."/>
            <person name="Bertrand D."/>
            <person name="Gao S."/>
            <person name="Seet Q."/>
            <person name="Wongkham S."/>
            <person name="Teh B.T."/>
            <person name="Wongkham C."/>
            <person name="Intapan P.M."/>
            <person name="Maleewong W."/>
            <person name="Yang X."/>
            <person name="Hu M."/>
            <person name="Wang Z."/>
            <person name="Hofmann A."/>
            <person name="Sternberg P.W."/>
            <person name="Tan P."/>
            <person name="Wang J."/>
            <person name="Gasser R.B."/>
        </authorList>
    </citation>
    <scope>NUCLEOTIDE SEQUENCE [LARGE SCALE GENOMIC DNA]</scope>
</reference>
<dbReference type="CTD" id="20319312"/>
<protein>
    <submittedName>
        <fullName evidence="1">Uncharacterized protein</fullName>
    </submittedName>
</protein>